<proteinExistence type="predicted"/>
<sequence>LAKLVGDGANLAPGSRVLDLGYGCGDQTMLFLKSYPIAELVGVTSETLQSDLANRLVAAQSTSTRVHLLTGNAVDPNTWRATPPNALPSNLTLPSSYDAVLSLDSAYHYSPSRAAMWSLAATLLRPNGTLSCTDIILGDGAPSWWIRAAIRMGVAAAGVPWANMVQQDEYVAGLKGAGFADVVVRDISEKVFGGLADFIGSHRERVGWVVDSDRGWRQYVIMRRLLRWVDEMRLLRFVVVSARRV</sequence>
<comment type="catalytic activity">
    <reaction evidence="6">
        <text>N,N-dimethylethanolamine phosphate + S-adenosyl-L-methionine = phosphocholine + S-adenosyl-L-homocysteine + H(+)</text>
        <dbReference type="Rhea" id="RHEA:25325"/>
        <dbReference type="ChEBI" id="CHEBI:15378"/>
        <dbReference type="ChEBI" id="CHEBI:57856"/>
        <dbReference type="ChEBI" id="CHEBI:58641"/>
        <dbReference type="ChEBI" id="CHEBI:59789"/>
        <dbReference type="ChEBI" id="CHEBI:295975"/>
        <dbReference type="EC" id="2.1.1.103"/>
    </reaction>
    <physiologicalReaction direction="left-to-right" evidence="6">
        <dbReference type="Rhea" id="RHEA:25326"/>
    </physiologicalReaction>
</comment>
<evidence type="ECO:0000313" key="9">
    <source>
        <dbReference type="Proteomes" id="UP000269721"/>
    </source>
</evidence>
<dbReference type="EMBL" id="KZ995915">
    <property type="protein sequence ID" value="RKO89739.1"/>
    <property type="molecule type" value="Genomic_DNA"/>
</dbReference>
<gene>
    <name evidence="8" type="ORF">BDK51DRAFT_28980</name>
</gene>
<comment type="catalytic activity">
    <reaction evidence="7">
        <text>N-methylethanolamine phosphate + S-adenosyl-L-methionine = N,N-dimethylethanolamine phosphate + S-adenosyl-L-homocysteine + H(+)</text>
        <dbReference type="Rhea" id="RHEA:25321"/>
        <dbReference type="ChEBI" id="CHEBI:15378"/>
        <dbReference type="ChEBI" id="CHEBI:57781"/>
        <dbReference type="ChEBI" id="CHEBI:57856"/>
        <dbReference type="ChEBI" id="CHEBI:58641"/>
        <dbReference type="ChEBI" id="CHEBI:59789"/>
        <dbReference type="EC" id="2.1.1.103"/>
    </reaction>
    <physiologicalReaction direction="left-to-right" evidence="7">
        <dbReference type="Rhea" id="RHEA:25322"/>
    </physiologicalReaction>
</comment>
<dbReference type="PANTHER" id="PTHR44307:SF2">
    <property type="entry name" value="PHOSPHOETHANOLAMINE METHYLTRANSFERASE ISOFORM X1"/>
    <property type="match status" value="1"/>
</dbReference>
<dbReference type="Gene3D" id="3.40.50.150">
    <property type="entry name" value="Vaccinia Virus protein VP39"/>
    <property type="match status" value="1"/>
</dbReference>
<comment type="pathway">
    <text evidence="2">Lipid metabolism.</text>
</comment>
<reference evidence="9" key="1">
    <citation type="journal article" date="2018" name="Nat. Microbiol.">
        <title>Leveraging single-cell genomics to expand the fungal tree of life.</title>
        <authorList>
            <person name="Ahrendt S.R."/>
            <person name="Quandt C.A."/>
            <person name="Ciobanu D."/>
            <person name="Clum A."/>
            <person name="Salamov A."/>
            <person name="Andreopoulos B."/>
            <person name="Cheng J.F."/>
            <person name="Woyke T."/>
            <person name="Pelin A."/>
            <person name="Henrissat B."/>
            <person name="Reynolds N.K."/>
            <person name="Benny G.L."/>
            <person name="Smith M.E."/>
            <person name="James T.Y."/>
            <person name="Grigoriev I.V."/>
        </authorList>
    </citation>
    <scope>NUCLEOTIDE SEQUENCE [LARGE SCALE GENOMIC DNA]</scope>
</reference>
<dbReference type="OrthoDB" id="61390at2759"/>
<dbReference type="Proteomes" id="UP000269721">
    <property type="component" value="Unassembled WGS sequence"/>
</dbReference>
<evidence type="ECO:0000256" key="1">
    <source>
        <dbReference type="ARBA" id="ARBA00004969"/>
    </source>
</evidence>
<dbReference type="EC" id="2.1.1.103" evidence="5"/>
<keyword evidence="4 8" id="KW-0808">Transferase</keyword>
<dbReference type="PANTHER" id="PTHR44307">
    <property type="entry name" value="PHOSPHOETHANOLAMINE METHYLTRANSFERASE"/>
    <property type="match status" value="1"/>
</dbReference>
<feature type="non-terminal residue" evidence="8">
    <location>
        <position position="1"/>
    </location>
</feature>
<dbReference type="CDD" id="cd02440">
    <property type="entry name" value="AdoMet_MTases"/>
    <property type="match status" value="1"/>
</dbReference>
<evidence type="ECO:0000313" key="8">
    <source>
        <dbReference type="EMBL" id="RKO89739.1"/>
    </source>
</evidence>
<protein>
    <recommendedName>
        <fullName evidence="5">phosphoethanolamine N-methyltransferase</fullName>
        <ecNumber evidence="5">2.1.1.103</ecNumber>
    </recommendedName>
</protein>
<dbReference type="InterPro" id="IPR029063">
    <property type="entry name" value="SAM-dependent_MTases_sf"/>
</dbReference>
<evidence type="ECO:0000256" key="4">
    <source>
        <dbReference type="ARBA" id="ARBA00022679"/>
    </source>
</evidence>
<dbReference type="SUPFAM" id="SSF53335">
    <property type="entry name" value="S-adenosyl-L-methionine-dependent methyltransferases"/>
    <property type="match status" value="1"/>
</dbReference>
<accession>A0A4P9WAV9</accession>
<dbReference type="AlphaFoldDB" id="A0A4P9WAV9"/>
<keyword evidence="9" id="KW-1185">Reference proteome</keyword>
<dbReference type="GO" id="GO:0000234">
    <property type="term" value="F:phosphoethanolamine N-methyltransferase activity"/>
    <property type="evidence" value="ECO:0007669"/>
    <property type="project" value="UniProtKB-EC"/>
</dbReference>
<evidence type="ECO:0000256" key="2">
    <source>
        <dbReference type="ARBA" id="ARBA00005189"/>
    </source>
</evidence>
<keyword evidence="3 8" id="KW-0489">Methyltransferase</keyword>
<dbReference type="GO" id="GO:0032259">
    <property type="term" value="P:methylation"/>
    <property type="evidence" value="ECO:0007669"/>
    <property type="project" value="UniProtKB-KW"/>
</dbReference>
<evidence type="ECO:0000256" key="5">
    <source>
        <dbReference type="ARBA" id="ARBA00035674"/>
    </source>
</evidence>
<organism evidence="8 9">
    <name type="scientific">Blyttiomyces helicus</name>
    <dbReference type="NCBI Taxonomy" id="388810"/>
    <lineage>
        <taxon>Eukaryota</taxon>
        <taxon>Fungi</taxon>
        <taxon>Fungi incertae sedis</taxon>
        <taxon>Chytridiomycota</taxon>
        <taxon>Chytridiomycota incertae sedis</taxon>
        <taxon>Chytridiomycetes</taxon>
        <taxon>Chytridiomycetes incertae sedis</taxon>
        <taxon>Blyttiomyces</taxon>
    </lineage>
</organism>
<comment type="pathway">
    <text evidence="1">Phospholipid metabolism; phosphatidylcholine biosynthesis.</text>
</comment>
<name>A0A4P9WAV9_9FUNG</name>
<evidence type="ECO:0000256" key="6">
    <source>
        <dbReference type="ARBA" id="ARBA00047619"/>
    </source>
</evidence>
<evidence type="ECO:0000256" key="3">
    <source>
        <dbReference type="ARBA" id="ARBA00022603"/>
    </source>
</evidence>
<evidence type="ECO:0000256" key="7">
    <source>
        <dbReference type="ARBA" id="ARBA00047841"/>
    </source>
</evidence>